<evidence type="ECO:0000256" key="8">
    <source>
        <dbReference type="ARBA" id="ARBA00031339"/>
    </source>
</evidence>
<evidence type="ECO:0000256" key="2">
    <source>
        <dbReference type="ARBA" id="ARBA00009936"/>
    </source>
</evidence>
<dbReference type="InParanoid" id="K1VIX3"/>
<dbReference type="InterPro" id="IPR048320">
    <property type="entry name" value="COG3_N"/>
</dbReference>
<protein>
    <recommendedName>
        <fullName evidence="3">Conserved oligomeric Golgi complex subunit 3</fullName>
    </recommendedName>
    <alternativeName>
        <fullName evidence="8">Component of oligomeric Golgi complex 3</fullName>
    </alternativeName>
</protein>
<evidence type="ECO:0000256" key="6">
    <source>
        <dbReference type="ARBA" id="ARBA00023034"/>
    </source>
</evidence>
<evidence type="ECO:0000259" key="10">
    <source>
        <dbReference type="Pfam" id="PF04136"/>
    </source>
</evidence>
<dbReference type="STRING" id="1220162.K1VIX3"/>
<feature type="domain" description="Conserved oligomeric Golgi complex subunit 3 C-terminal" evidence="11">
    <location>
        <begin position="419"/>
        <end position="760"/>
    </location>
</feature>
<keyword evidence="13" id="KW-1185">Reference proteome</keyword>
<evidence type="ECO:0000256" key="9">
    <source>
        <dbReference type="SAM" id="MobiDB-lite"/>
    </source>
</evidence>
<feature type="region of interest" description="Disordered" evidence="9">
    <location>
        <begin position="537"/>
        <end position="591"/>
    </location>
</feature>
<dbReference type="PANTHER" id="PTHR13302:SF8">
    <property type="entry name" value="CONSERVED OLIGOMERIC GOLGI COMPLEX SUBUNIT 3"/>
    <property type="match status" value="1"/>
</dbReference>
<comment type="subcellular location">
    <subcellularLocation>
        <location evidence="1">Golgi apparatus membrane</location>
        <topology evidence="1">Peripheral membrane protein</topology>
    </subcellularLocation>
</comment>
<keyword evidence="7" id="KW-0472">Membrane</keyword>
<feature type="domain" description="Conserved oligomeric Golgi complex subunit 3 C-terminal" evidence="11">
    <location>
        <begin position="260"/>
        <end position="405"/>
    </location>
</feature>
<accession>K1VIX3</accession>
<proteinExistence type="inferred from homology"/>
<feature type="compositionally biased region" description="Low complexity" evidence="9">
    <location>
        <begin position="568"/>
        <end position="585"/>
    </location>
</feature>
<dbReference type="GO" id="GO:0006891">
    <property type="term" value="P:intra-Golgi vesicle-mediated transport"/>
    <property type="evidence" value="ECO:0007669"/>
    <property type="project" value="TreeGrafter"/>
</dbReference>
<dbReference type="EMBL" id="AMBO01000235">
    <property type="protein sequence ID" value="EKD04060.1"/>
    <property type="molecule type" value="Genomic_DNA"/>
</dbReference>
<feature type="domain" description="Conserved oligomeric Golgi complex subunit 3 N-terminal" evidence="10">
    <location>
        <begin position="201"/>
        <end position="237"/>
    </location>
</feature>
<dbReference type="GO" id="GO:0006886">
    <property type="term" value="P:intracellular protein transport"/>
    <property type="evidence" value="ECO:0007669"/>
    <property type="project" value="InterPro"/>
</dbReference>
<evidence type="ECO:0000256" key="3">
    <source>
        <dbReference type="ARBA" id="ARBA00020976"/>
    </source>
</evidence>
<feature type="region of interest" description="Disordered" evidence="9">
    <location>
        <begin position="1"/>
        <end position="119"/>
    </location>
</feature>
<keyword evidence="4" id="KW-0813">Transport</keyword>
<dbReference type="AlphaFoldDB" id="K1VIX3"/>
<dbReference type="InterPro" id="IPR048685">
    <property type="entry name" value="COG3_C"/>
</dbReference>
<dbReference type="Pfam" id="PF04136">
    <property type="entry name" value="COG3_N"/>
    <property type="match status" value="1"/>
</dbReference>
<comment type="similarity">
    <text evidence="2">Belongs to the COG3 family.</text>
</comment>
<evidence type="ECO:0000259" key="11">
    <source>
        <dbReference type="Pfam" id="PF20671"/>
    </source>
</evidence>
<evidence type="ECO:0000256" key="5">
    <source>
        <dbReference type="ARBA" id="ARBA00022927"/>
    </source>
</evidence>
<feature type="compositionally biased region" description="Basic and acidic residues" evidence="9">
    <location>
        <begin position="62"/>
        <end position="73"/>
    </location>
</feature>
<organism evidence="12 13">
    <name type="scientific">Trichosporon asahii var. asahii (strain CBS 8904)</name>
    <name type="common">Yeast</name>
    <dbReference type="NCBI Taxonomy" id="1220162"/>
    <lineage>
        <taxon>Eukaryota</taxon>
        <taxon>Fungi</taxon>
        <taxon>Dikarya</taxon>
        <taxon>Basidiomycota</taxon>
        <taxon>Agaricomycotina</taxon>
        <taxon>Tremellomycetes</taxon>
        <taxon>Trichosporonales</taxon>
        <taxon>Trichosporonaceae</taxon>
        <taxon>Trichosporon</taxon>
    </lineage>
</organism>
<keyword evidence="5" id="KW-0653">Protein transport</keyword>
<reference evidence="12 13" key="1">
    <citation type="journal article" date="2012" name="Eukaryot. Cell">
        <title>Genome sequence of the Trichosporon asahii environmental strain CBS 8904.</title>
        <authorList>
            <person name="Yang R.Y."/>
            <person name="Li H.T."/>
            <person name="Zhu H."/>
            <person name="Zhou G.P."/>
            <person name="Wang M."/>
            <person name="Wang L."/>
        </authorList>
    </citation>
    <scope>NUCLEOTIDE SEQUENCE [LARGE SCALE GENOMIC DNA]</scope>
    <source>
        <strain evidence="12 13">CBS 8904</strain>
    </source>
</reference>
<keyword evidence="6" id="KW-0333">Golgi apparatus</keyword>
<dbReference type="GO" id="GO:0017119">
    <property type="term" value="C:Golgi transport complex"/>
    <property type="evidence" value="ECO:0007669"/>
    <property type="project" value="TreeGrafter"/>
</dbReference>
<dbReference type="PANTHER" id="PTHR13302">
    <property type="entry name" value="CONSERVED OLIGOMERIC GOLGI COMPLEX COMPONENT 3"/>
    <property type="match status" value="1"/>
</dbReference>
<sequence>MSRPSTPGGFNLRRPPLPRTASGSRASTPQVQKSTVISLEDWESKAPLTDEQVSSIAAVRDQFGERPLPDKSRPNTPALASIRRFNRTHSRTPSASAAPSAPGTPVAGTSASAPSDPLHPTSIATLQQFHDHFAALSLSAEHEQDSLCREHLAEISGLREKCDGLIQLLKDGETEVGDMLNALGYVEERSESLRGACEDLLEEQRDFKDAEVYLMRYQQCMTRSMTLIRLHFVSTVKGLGQEVGRRMTDKSLSETTTQGLLYARFAALAPTLRPLVAELEQRISSSKNELTQILADCHNAWVSTRQALLGPKVYEEVGLMNPGASDLVELTSAGCSYLKQTCLDEFNLFKQIFLSGETQLYAYLESLCDNLYDHIRPRILYEPSLTVLQQVCTVLQALMVPDGDEEGSDGHEYRKRRRKRISSSKNELTQILADCHNAWVSTRQALLGPKVYEEVGLMNPGASDLVELTSAGCSYLKQTCLDEFNLFKQIFLAYLESLCDNLYDHIRPRILYEPSLTVLQQVCTVLQALMVPDADEEEDDEFTPGEDVFSPPTEEYFGTSGPFSPRPNSLQRMSSRMSSNSGVSSATLTRRKRRPLARLHTEVLLNMVLQDAQARLVFRAQALVQAEVAYYSPKPADLEWPEKLSGVKAGEPLVQRAQRDEDDDDPLFMHLPPAEAQETWYPALRVTLSVLACLYSYIDSSVFVNVAQDTVVACRRSLSTASEQIGAKSPADGQLFLVRQLLILKEMTAGLDFGRASRERQWAGMGDFLRSLLENATSILGYGGRAPRVEPDAKADLDAALKAACEVLISQAIASSTASLTQFIEKAETFLATHAEKADLSQEEWATPAAVEQLTEEFRRTTLEDLEKWKSQLRLYLQDEETVRVLLPPAQAGIVESYAQFHDLIRRHYDFSTASRLPTPSAVAAQLRGE</sequence>
<dbReference type="eggNOG" id="KOG2604">
    <property type="taxonomic scope" value="Eukaryota"/>
</dbReference>
<dbReference type="InterPro" id="IPR007265">
    <property type="entry name" value="COG_su3"/>
</dbReference>
<name>K1VIX3_TRIAC</name>
<dbReference type="OrthoDB" id="296793at2759"/>
<dbReference type="GO" id="GO:0007030">
    <property type="term" value="P:Golgi organization"/>
    <property type="evidence" value="ECO:0007669"/>
    <property type="project" value="TreeGrafter"/>
</dbReference>
<evidence type="ECO:0000313" key="13">
    <source>
        <dbReference type="Proteomes" id="UP000006757"/>
    </source>
</evidence>
<dbReference type="OMA" id="PYATNML"/>
<evidence type="ECO:0000256" key="7">
    <source>
        <dbReference type="ARBA" id="ARBA00023136"/>
    </source>
</evidence>
<gene>
    <name evidence="12" type="ORF">A1Q2_01643</name>
</gene>
<dbReference type="GO" id="GO:0000139">
    <property type="term" value="C:Golgi membrane"/>
    <property type="evidence" value="ECO:0007669"/>
    <property type="project" value="UniProtKB-SubCell"/>
</dbReference>
<evidence type="ECO:0000313" key="12">
    <source>
        <dbReference type="EMBL" id="EKD04060.1"/>
    </source>
</evidence>
<feature type="compositionally biased region" description="Polar residues" evidence="9">
    <location>
        <begin position="21"/>
        <end position="37"/>
    </location>
</feature>
<dbReference type="HOGENOM" id="CLU_011639_1_0_1"/>
<feature type="compositionally biased region" description="Low complexity" evidence="9">
    <location>
        <begin position="91"/>
        <end position="109"/>
    </location>
</feature>
<evidence type="ECO:0000256" key="1">
    <source>
        <dbReference type="ARBA" id="ARBA00004395"/>
    </source>
</evidence>
<comment type="caution">
    <text evidence="12">The sequence shown here is derived from an EMBL/GenBank/DDBJ whole genome shotgun (WGS) entry which is preliminary data.</text>
</comment>
<evidence type="ECO:0000256" key="4">
    <source>
        <dbReference type="ARBA" id="ARBA00022448"/>
    </source>
</evidence>
<dbReference type="Proteomes" id="UP000006757">
    <property type="component" value="Unassembled WGS sequence"/>
</dbReference>
<dbReference type="GO" id="GO:0005801">
    <property type="term" value="C:cis-Golgi network"/>
    <property type="evidence" value="ECO:0007669"/>
    <property type="project" value="InterPro"/>
</dbReference>
<dbReference type="Pfam" id="PF20671">
    <property type="entry name" value="COG3_C"/>
    <property type="match status" value="2"/>
</dbReference>